<keyword evidence="6 10" id="KW-0560">Oxidoreductase</keyword>
<feature type="domain" description="ATP-cone" evidence="11">
    <location>
        <begin position="26"/>
        <end position="117"/>
    </location>
</feature>
<dbReference type="HOGENOM" id="CLU_000404_3_0_9"/>
<reference evidence="12 13" key="1">
    <citation type="submission" date="2013-08" db="EMBL/GenBank/DDBJ databases">
        <authorList>
            <person name="Weinstock G."/>
            <person name="Sodergren E."/>
            <person name="Wylie T."/>
            <person name="Fulton L."/>
            <person name="Fulton R."/>
            <person name="Fronick C."/>
            <person name="O'Laughlin M."/>
            <person name="Godfrey J."/>
            <person name="Miner T."/>
            <person name="Herter B."/>
            <person name="Appelbaum E."/>
            <person name="Cordes M."/>
            <person name="Lek S."/>
            <person name="Wollam A."/>
            <person name="Pepin K.H."/>
            <person name="Palsikar V.B."/>
            <person name="Mitreva M."/>
            <person name="Wilson R.K."/>
        </authorList>
    </citation>
    <scope>NUCLEOTIDE SEQUENCE [LARGE SCALE GENOMIC DNA]</scope>
    <source>
        <strain evidence="12 13">ATCC 12856</strain>
    </source>
</reference>
<dbReference type="EMBL" id="AWSJ01000246">
    <property type="protein sequence ID" value="ERI07850.1"/>
    <property type="molecule type" value="Genomic_DNA"/>
</dbReference>
<evidence type="ECO:0000256" key="6">
    <source>
        <dbReference type="ARBA" id="ARBA00023002"/>
    </source>
</evidence>
<comment type="caution">
    <text evidence="12">The sequence shown here is derived from an EMBL/GenBank/DDBJ whole genome shotgun (WGS) entry which is preliminary data.</text>
</comment>
<evidence type="ECO:0000256" key="2">
    <source>
        <dbReference type="ARBA" id="ARBA00012274"/>
    </source>
</evidence>
<evidence type="ECO:0000313" key="13">
    <source>
        <dbReference type="Proteomes" id="UP000016511"/>
    </source>
</evidence>
<dbReference type="Pfam" id="PF00317">
    <property type="entry name" value="Ribonuc_red_lgN"/>
    <property type="match status" value="1"/>
</dbReference>
<organism evidence="12 13">
    <name type="scientific">Aneurinibacillus aneurinilyticus ATCC 12856</name>
    <dbReference type="NCBI Taxonomy" id="649747"/>
    <lineage>
        <taxon>Bacteria</taxon>
        <taxon>Bacillati</taxon>
        <taxon>Bacillota</taxon>
        <taxon>Bacilli</taxon>
        <taxon>Bacillales</taxon>
        <taxon>Paenibacillaceae</taxon>
        <taxon>Aneurinibacillus group</taxon>
        <taxon>Aneurinibacillus</taxon>
    </lineage>
</organism>
<gene>
    <name evidence="12" type="ORF">HMPREF0083_04112</name>
</gene>
<dbReference type="PRINTS" id="PR01183">
    <property type="entry name" value="RIBORDTASEM1"/>
</dbReference>
<dbReference type="InterPro" id="IPR008926">
    <property type="entry name" value="RNR_R1-su_N"/>
</dbReference>
<comment type="function">
    <text evidence="10">Provides the precursors necessary for DNA synthesis. Catalyzes the biosynthesis of deoxyribonucleotides from the corresponding ribonucleotides.</text>
</comment>
<dbReference type="GO" id="GO:0005971">
    <property type="term" value="C:ribonucleoside-diphosphate reductase complex"/>
    <property type="evidence" value="ECO:0007669"/>
    <property type="project" value="TreeGrafter"/>
</dbReference>
<dbReference type="GO" id="GO:0009263">
    <property type="term" value="P:deoxyribonucleotide biosynthetic process"/>
    <property type="evidence" value="ECO:0007669"/>
    <property type="project" value="UniProtKB-KW"/>
</dbReference>
<dbReference type="UniPathway" id="UPA00326"/>
<keyword evidence="3" id="KW-0021">Allosteric enzyme</keyword>
<evidence type="ECO:0000256" key="10">
    <source>
        <dbReference type="RuleBase" id="RU003410"/>
    </source>
</evidence>
<dbReference type="Proteomes" id="UP000016511">
    <property type="component" value="Unassembled WGS sequence"/>
</dbReference>
<dbReference type="GO" id="GO:0004748">
    <property type="term" value="F:ribonucleoside-diphosphate reductase activity, thioredoxin disulfide as acceptor"/>
    <property type="evidence" value="ECO:0007669"/>
    <property type="project" value="UniProtKB-EC"/>
</dbReference>
<keyword evidence="5 9" id="KW-0067">ATP-binding</keyword>
<evidence type="ECO:0000313" key="12">
    <source>
        <dbReference type="EMBL" id="ERI07850.1"/>
    </source>
</evidence>
<sequence>MKKGRAAIPGVFLIFISNFRGGKYMSIVIKSENRRMRFDEERLERYMGRILHDFPHLRQEQWMAGVQAKVSKEEIQAEDITRALYTSAVELISKEEPDWTYVAARSYLTKLYKEAAHNRGYKSYAERPYGSFYRLVKQLTDQDIYKRELLDTYSKENLEELGEVINFELDKKFTYIGLLTLTERYLATDFSGRMFELPQERFMIIAMQLMINEPEEKRLALVKEAYWALSNQYMTVATPTLSNAGKARGGQLSSCFIDTVDDSLQGIYDSNTDIARLSKMGGGIGTYLGKVRARGSSIRGYENKSSGVIPWIRQLNNTAVSVDQLGTRKGSVAVYLDVWHKDILAFLDLKLNNGDERLRAHDVFPGVCIPDIFMEAVENREEFHLFDPHEVRQVMGYSLEDFYDEEPGHGSFRTKYEECVNHPSLSRITVPAIDIMKRMMISQLETGTPFMFYRDTVNRANPNKHQGMIYSSNLCTEILQNMSATTVKEEMLEDGDIVIRKTPGDFVVCNLSSINLGRAVPDGVLERLIPIQIRMLDNVIDINQIEVLQAQRTNKRYRAVGLGTFGLHHLLALKGIRWESEEAVAYNDSLYERINYLAIQASMELAKEKGAYPLFAGSTWESGAFFTQRKYDTEEWKQLAADVAENGMRNGYLFAIAPTGSTSIIAGSTASIDPVYELISYEEKTTYKIANPAPDLSPKTIWYYKSAFHIDQQWSIRQAATRQRHIDQGQSFNFYVRPDIHARDFLHLHIDAWKNGLKTTYYVRSRAVEMDECESCM</sequence>
<proteinExistence type="inferred from homology"/>
<evidence type="ECO:0000256" key="7">
    <source>
        <dbReference type="ARBA" id="ARBA00023116"/>
    </source>
</evidence>
<dbReference type="NCBIfam" id="NF006665">
    <property type="entry name" value="PRK09209.1"/>
    <property type="match status" value="1"/>
</dbReference>
<dbReference type="InterPro" id="IPR039718">
    <property type="entry name" value="Rrm1"/>
</dbReference>
<dbReference type="STRING" id="649747.HMPREF0083_04112"/>
<dbReference type="InterPro" id="IPR013509">
    <property type="entry name" value="RNR_lsu_N"/>
</dbReference>
<comment type="similarity">
    <text evidence="1 10">Belongs to the ribonucleoside diphosphate reductase large chain family.</text>
</comment>
<evidence type="ECO:0000256" key="4">
    <source>
        <dbReference type="ARBA" id="ARBA00022741"/>
    </source>
</evidence>
<keyword evidence="4 9" id="KW-0547">Nucleotide-binding</keyword>
<comment type="catalytic activity">
    <reaction evidence="8 10">
        <text>a 2'-deoxyribonucleoside 5'-diphosphate + [thioredoxin]-disulfide + H2O = a ribonucleoside 5'-diphosphate + [thioredoxin]-dithiol</text>
        <dbReference type="Rhea" id="RHEA:23252"/>
        <dbReference type="Rhea" id="RHEA-COMP:10698"/>
        <dbReference type="Rhea" id="RHEA-COMP:10700"/>
        <dbReference type="ChEBI" id="CHEBI:15377"/>
        <dbReference type="ChEBI" id="CHEBI:29950"/>
        <dbReference type="ChEBI" id="CHEBI:50058"/>
        <dbReference type="ChEBI" id="CHEBI:57930"/>
        <dbReference type="ChEBI" id="CHEBI:73316"/>
        <dbReference type="EC" id="1.17.4.1"/>
    </reaction>
</comment>
<keyword evidence="13" id="KW-1185">Reference proteome</keyword>
<dbReference type="GO" id="GO:0005524">
    <property type="term" value="F:ATP binding"/>
    <property type="evidence" value="ECO:0007669"/>
    <property type="project" value="UniProtKB-UniRule"/>
</dbReference>
<dbReference type="PANTHER" id="PTHR11573">
    <property type="entry name" value="RIBONUCLEOSIDE-DIPHOSPHATE REDUCTASE LARGE CHAIN"/>
    <property type="match status" value="1"/>
</dbReference>
<dbReference type="SUPFAM" id="SSF51998">
    <property type="entry name" value="PFL-like glycyl radical enzymes"/>
    <property type="match status" value="1"/>
</dbReference>
<evidence type="ECO:0000259" key="11">
    <source>
        <dbReference type="PROSITE" id="PS51161"/>
    </source>
</evidence>
<dbReference type="SUPFAM" id="SSF48168">
    <property type="entry name" value="R1 subunit of ribonucleotide reductase, N-terminal domain"/>
    <property type="match status" value="1"/>
</dbReference>
<dbReference type="Pfam" id="PF02867">
    <property type="entry name" value="Ribonuc_red_lgC"/>
    <property type="match status" value="1"/>
</dbReference>
<dbReference type="InterPro" id="IPR013346">
    <property type="entry name" value="NrdE_NrdA_C"/>
</dbReference>
<dbReference type="EC" id="1.17.4.1" evidence="2 10"/>
<dbReference type="NCBIfam" id="TIGR02506">
    <property type="entry name" value="NrdE_NrdA"/>
    <property type="match status" value="1"/>
</dbReference>
<evidence type="ECO:0000256" key="8">
    <source>
        <dbReference type="ARBA" id="ARBA00047754"/>
    </source>
</evidence>
<dbReference type="FunFam" id="3.20.70.20:FF:000014">
    <property type="entry name" value="Ribonucleoside-diphosphate reductase"/>
    <property type="match status" value="1"/>
</dbReference>
<evidence type="ECO:0000256" key="5">
    <source>
        <dbReference type="ARBA" id="ARBA00022840"/>
    </source>
</evidence>
<evidence type="ECO:0000256" key="1">
    <source>
        <dbReference type="ARBA" id="ARBA00010406"/>
    </source>
</evidence>
<dbReference type="Gene3D" id="3.20.70.20">
    <property type="match status" value="1"/>
</dbReference>
<dbReference type="InterPro" id="IPR000788">
    <property type="entry name" value="RNR_lg_C"/>
</dbReference>
<dbReference type="PROSITE" id="PS51161">
    <property type="entry name" value="ATP_CONE"/>
    <property type="match status" value="1"/>
</dbReference>
<protein>
    <recommendedName>
        <fullName evidence="2 10">Ribonucleoside-diphosphate reductase</fullName>
        <ecNumber evidence="2 10">1.17.4.1</ecNumber>
    </recommendedName>
</protein>
<keyword evidence="7 10" id="KW-0215">Deoxyribonucleotide synthesis</keyword>
<evidence type="ECO:0000256" key="3">
    <source>
        <dbReference type="ARBA" id="ARBA00022533"/>
    </source>
</evidence>
<dbReference type="PATRIC" id="fig|649747.3.peg.3730"/>
<dbReference type="CDD" id="cd01679">
    <property type="entry name" value="RNR_I"/>
    <property type="match status" value="1"/>
</dbReference>
<dbReference type="PANTHER" id="PTHR11573:SF6">
    <property type="entry name" value="RIBONUCLEOSIDE-DIPHOSPHATE REDUCTASE LARGE SUBUNIT"/>
    <property type="match status" value="1"/>
</dbReference>
<dbReference type="eggNOG" id="COG0209">
    <property type="taxonomic scope" value="Bacteria"/>
</dbReference>
<name>U1WYT4_ANEAE</name>
<dbReference type="InterPro" id="IPR005144">
    <property type="entry name" value="ATP-cone_dom"/>
</dbReference>
<evidence type="ECO:0000256" key="9">
    <source>
        <dbReference type="PROSITE-ProRule" id="PRU00492"/>
    </source>
</evidence>
<accession>U1WYT4</accession>
<dbReference type="AlphaFoldDB" id="U1WYT4"/>